<evidence type="ECO:0000313" key="2">
    <source>
        <dbReference type="EMBL" id="PWR20832.1"/>
    </source>
</evidence>
<feature type="transmembrane region" description="Helical" evidence="1">
    <location>
        <begin position="108"/>
        <end position="136"/>
    </location>
</feature>
<evidence type="ECO:0000313" key="3">
    <source>
        <dbReference type="Proteomes" id="UP000246077"/>
    </source>
</evidence>
<dbReference type="AlphaFoldDB" id="A0A317E2L6"/>
<feature type="transmembrane region" description="Helical" evidence="1">
    <location>
        <begin position="49"/>
        <end position="67"/>
    </location>
</feature>
<accession>A0A317E2L6</accession>
<dbReference type="Proteomes" id="UP000246077">
    <property type="component" value="Unassembled WGS sequence"/>
</dbReference>
<keyword evidence="1" id="KW-1133">Transmembrane helix</keyword>
<gene>
    <name evidence="2" type="ORF">DKG75_12635</name>
</gene>
<keyword evidence="1" id="KW-0812">Transmembrane</keyword>
<keyword evidence="1" id="KW-0472">Membrane</keyword>
<reference evidence="3" key="1">
    <citation type="submission" date="2018-05" db="EMBL/GenBank/DDBJ databases">
        <title>Zavarzinia sp. HR-AS.</title>
        <authorList>
            <person name="Lee Y."/>
            <person name="Jeon C.O."/>
        </authorList>
    </citation>
    <scope>NUCLEOTIDE SEQUENCE [LARGE SCALE GENOMIC DNA]</scope>
    <source>
        <strain evidence="3">DSM 1231</strain>
    </source>
</reference>
<feature type="transmembrane region" description="Helical" evidence="1">
    <location>
        <begin position="74"/>
        <end position="96"/>
    </location>
</feature>
<evidence type="ECO:0000256" key="1">
    <source>
        <dbReference type="SAM" id="Phobius"/>
    </source>
</evidence>
<organism evidence="2 3">
    <name type="scientific">Zavarzinia compransoris</name>
    <dbReference type="NCBI Taxonomy" id="1264899"/>
    <lineage>
        <taxon>Bacteria</taxon>
        <taxon>Pseudomonadati</taxon>
        <taxon>Pseudomonadota</taxon>
        <taxon>Alphaproteobacteria</taxon>
        <taxon>Rhodospirillales</taxon>
        <taxon>Zavarziniaceae</taxon>
        <taxon>Zavarzinia</taxon>
    </lineage>
</organism>
<proteinExistence type="predicted"/>
<comment type="caution">
    <text evidence="2">The sequence shown here is derived from an EMBL/GenBank/DDBJ whole genome shotgun (WGS) entry which is preliminary data.</text>
</comment>
<keyword evidence="3" id="KW-1185">Reference proteome</keyword>
<protein>
    <submittedName>
        <fullName evidence="2">Uncharacterized protein</fullName>
    </submittedName>
</protein>
<dbReference type="EMBL" id="QGLF01000003">
    <property type="protein sequence ID" value="PWR20832.1"/>
    <property type="molecule type" value="Genomic_DNA"/>
</dbReference>
<name>A0A317E2L6_9PROT</name>
<sequence length="142" mass="14013">MNGARPGAGEMRRLAAALGFGAAALGWLLLARGLLPDFAAATAEIHRPLAAATLPTAAFAWAAAAGSRPGLRRGALAGALAAVLALVTGPLAVLAADPPAAQDGFGLWVLLVSLAAIFILPAALPVLAATGALFAACGRRCR</sequence>